<gene>
    <name evidence="2" type="ORF">O181_012133</name>
</gene>
<evidence type="ECO:0000313" key="2">
    <source>
        <dbReference type="EMBL" id="MBW0472418.1"/>
    </source>
</evidence>
<accession>A0A9Q3GLX8</accession>
<feature type="region of interest" description="Disordered" evidence="1">
    <location>
        <begin position="77"/>
        <end position="104"/>
    </location>
</feature>
<proteinExistence type="predicted"/>
<reference evidence="2" key="1">
    <citation type="submission" date="2021-03" db="EMBL/GenBank/DDBJ databases">
        <title>Draft genome sequence of rust myrtle Austropuccinia psidii MF-1, a brazilian biotype.</title>
        <authorList>
            <person name="Quecine M.C."/>
            <person name="Pachon D.M.R."/>
            <person name="Bonatelli M.L."/>
            <person name="Correr F.H."/>
            <person name="Franceschini L.M."/>
            <person name="Leite T.F."/>
            <person name="Margarido G.R.A."/>
            <person name="Almeida C.A."/>
            <person name="Ferrarezi J.A."/>
            <person name="Labate C.A."/>
        </authorList>
    </citation>
    <scope>NUCLEOTIDE SEQUENCE</scope>
    <source>
        <strain evidence="2">MF-1</strain>
    </source>
</reference>
<keyword evidence="3" id="KW-1185">Reference proteome</keyword>
<name>A0A9Q3GLX8_9BASI</name>
<sequence>MAQKGHLGPLRLLRPVGHDSRSIGHLGPFLPNPMRPKGASHLGPKPQLGPPEPILATILLDPKMTKKLMDTISAKNPVGPSFGHGPPWTNSSAMASGNHQRPPDQLSLSFPPTTGDFFLSFIPSVLKVAGMVHIRYYIPLCTIFAQQSNGDVLRTHSTFPNQGLKSQRPFQRRINQLISLTSYGGNQRSLQGSQPPVPAGVGLAQFIQDYSRAILKRYHIISISCQGIKYSILLGQLNSSVQASFNQPVWSWPNWAIPYSTVGTSSHSSNFKMARTVFPDSDNTVIDPPSRINLSVFTYTGYLSSPGDFFPS</sequence>
<comment type="caution">
    <text evidence="2">The sequence shown here is derived from an EMBL/GenBank/DDBJ whole genome shotgun (WGS) entry which is preliminary data.</text>
</comment>
<feature type="region of interest" description="Disordered" evidence="1">
    <location>
        <begin position="28"/>
        <end position="48"/>
    </location>
</feature>
<evidence type="ECO:0000313" key="3">
    <source>
        <dbReference type="Proteomes" id="UP000765509"/>
    </source>
</evidence>
<protein>
    <submittedName>
        <fullName evidence="2">Uncharacterized protein</fullName>
    </submittedName>
</protein>
<dbReference type="EMBL" id="AVOT02003083">
    <property type="protein sequence ID" value="MBW0472418.1"/>
    <property type="molecule type" value="Genomic_DNA"/>
</dbReference>
<feature type="compositionally biased region" description="Polar residues" evidence="1">
    <location>
        <begin position="88"/>
        <end position="99"/>
    </location>
</feature>
<organism evidence="2 3">
    <name type="scientific">Austropuccinia psidii MF-1</name>
    <dbReference type="NCBI Taxonomy" id="1389203"/>
    <lineage>
        <taxon>Eukaryota</taxon>
        <taxon>Fungi</taxon>
        <taxon>Dikarya</taxon>
        <taxon>Basidiomycota</taxon>
        <taxon>Pucciniomycotina</taxon>
        <taxon>Pucciniomycetes</taxon>
        <taxon>Pucciniales</taxon>
        <taxon>Sphaerophragmiaceae</taxon>
        <taxon>Austropuccinia</taxon>
    </lineage>
</organism>
<dbReference type="AlphaFoldDB" id="A0A9Q3GLX8"/>
<evidence type="ECO:0000256" key="1">
    <source>
        <dbReference type="SAM" id="MobiDB-lite"/>
    </source>
</evidence>
<dbReference type="Proteomes" id="UP000765509">
    <property type="component" value="Unassembled WGS sequence"/>
</dbReference>